<feature type="compositionally biased region" description="Low complexity" evidence="1">
    <location>
        <begin position="272"/>
        <end position="281"/>
    </location>
</feature>
<evidence type="ECO:0000256" key="1">
    <source>
        <dbReference type="SAM" id="MobiDB-lite"/>
    </source>
</evidence>
<reference evidence="2 3" key="1">
    <citation type="submission" date="2017-03" db="EMBL/GenBank/DDBJ databases">
        <title>Genome sequence of Paracoccus contaminans isolated from a water microcosm.</title>
        <authorList>
            <person name="Aurass P."/>
            <person name="Karste S."/>
            <person name="Trost E."/>
            <person name="Glaeser S.P."/>
            <person name="Kaempfer P."/>
            <person name="Flieger A."/>
        </authorList>
    </citation>
    <scope>NUCLEOTIDE SEQUENCE [LARGE SCALE GENOMIC DNA]</scope>
    <source>
        <strain evidence="3">RKI 16-01929T\LMG 29738T\CCM 8701T\CIP 111112T</strain>
    </source>
</reference>
<dbReference type="EMBL" id="CP020612">
    <property type="protein sequence ID" value="ARJ69465.1"/>
    <property type="molecule type" value="Genomic_DNA"/>
</dbReference>
<dbReference type="AlphaFoldDB" id="A0A1W6CXA6"/>
<protein>
    <submittedName>
        <fullName evidence="2">Uncharacterized protein</fullName>
    </submittedName>
</protein>
<dbReference type="Proteomes" id="UP000193017">
    <property type="component" value="Chromosome"/>
</dbReference>
<gene>
    <name evidence="2" type="ORF">B0A89_07330</name>
</gene>
<proteinExistence type="predicted"/>
<keyword evidence="3" id="KW-1185">Reference proteome</keyword>
<evidence type="ECO:0000313" key="2">
    <source>
        <dbReference type="EMBL" id="ARJ69465.1"/>
    </source>
</evidence>
<organism evidence="2 3">
    <name type="scientific">Paracoccus contaminans</name>
    <dbReference type="NCBI Taxonomy" id="1945662"/>
    <lineage>
        <taxon>Bacteria</taxon>
        <taxon>Pseudomonadati</taxon>
        <taxon>Pseudomonadota</taxon>
        <taxon>Alphaproteobacteria</taxon>
        <taxon>Rhodobacterales</taxon>
        <taxon>Paracoccaceae</taxon>
        <taxon>Paracoccus</taxon>
    </lineage>
</organism>
<sequence length="297" mass="31089">MLRGLLRALRWTLAALGGIWSVLMMLLMAGSLALSVAIAVVPAVFAAVSGAVESVTEIRSLYSRQVAREAGLTGDLARAERRAAAEAAERRAISGRADNLARALAESRAAGPRLAREAADSTVTYRGQRMAARAAVKDTAARVSRRTAFAATRNVGSMAGEALPVIGIGVIAAATAWEMHDACQMMGEMRALDAAFNPENPISDDEVCGMKVPSRAELWSMVKASPATIWDSTRAMYAGLPELSLTGAYDRALAWLGGTWGWVFGEDPAPEAAAGAGAEAEPPAPAALNPLDWLGGR</sequence>
<name>A0A1W6CXA6_9RHOB</name>
<dbReference type="KEGG" id="pcon:B0A89_07330"/>
<dbReference type="STRING" id="1945662.B0A89_07330"/>
<evidence type="ECO:0000313" key="3">
    <source>
        <dbReference type="Proteomes" id="UP000193017"/>
    </source>
</evidence>
<accession>A0A1W6CXA6</accession>
<feature type="region of interest" description="Disordered" evidence="1">
    <location>
        <begin position="272"/>
        <end position="297"/>
    </location>
</feature>